<dbReference type="GO" id="GO:0016020">
    <property type="term" value="C:membrane"/>
    <property type="evidence" value="ECO:0007669"/>
    <property type="project" value="UniProtKB-SubCell"/>
</dbReference>
<feature type="transmembrane region" description="Helical" evidence="5">
    <location>
        <begin position="12"/>
        <end position="30"/>
    </location>
</feature>
<sequence length="155" mass="17092">MSVNISVPQEYGYVLLTAASTFFVGFWHAGRVGVFRKPSGIMYPKQYAENSDMSAATPEQKKKMYLFNCAQRAHGNFLENAPSFIPALLVAGLRYPVASSIMGVGWILSRIAYAIGYTRADRDDGKGRLVGAPFWLFQIGLYGMVGWSGFKMLSA</sequence>
<evidence type="ECO:0000256" key="1">
    <source>
        <dbReference type="ARBA" id="ARBA00004141"/>
    </source>
</evidence>
<feature type="transmembrane region" description="Helical" evidence="5">
    <location>
        <begin position="84"/>
        <end position="108"/>
    </location>
</feature>
<dbReference type="GeneID" id="96004127"/>
<dbReference type="Pfam" id="PF01124">
    <property type="entry name" value="MAPEG"/>
    <property type="match status" value="1"/>
</dbReference>
<protein>
    <recommendedName>
        <fullName evidence="8">Microsomal glutathione S-transferase 3</fullName>
    </recommendedName>
</protein>
<comment type="subcellular location">
    <subcellularLocation>
        <location evidence="1">Membrane</location>
        <topology evidence="1">Multi-pass membrane protein</topology>
    </subcellularLocation>
</comment>
<comment type="caution">
    <text evidence="6">The sequence shown here is derived from an EMBL/GenBank/DDBJ whole genome shotgun (WGS) entry which is preliminary data.</text>
</comment>
<dbReference type="GO" id="GO:0004364">
    <property type="term" value="F:glutathione transferase activity"/>
    <property type="evidence" value="ECO:0007669"/>
    <property type="project" value="TreeGrafter"/>
</dbReference>
<dbReference type="PANTHER" id="PTHR10250:SF26">
    <property type="entry name" value="GLUTATHIONE S-TRANSFERASE 3, MITOCHONDRIAL"/>
    <property type="match status" value="1"/>
</dbReference>
<dbReference type="InterPro" id="IPR001129">
    <property type="entry name" value="Membr-assoc_MAPEG"/>
</dbReference>
<dbReference type="InterPro" id="IPR023352">
    <property type="entry name" value="MAPEG-like_dom_sf"/>
</dbReference>
<keyword evidence="2 5" id="KW-0812">Transmembrane</keyword>
<proteinExistence type="predicted"/>
<evidence type="ECO:0000256" key="3">
    <source>
        <dbReference type="ARBA" id="ARBA00022989"/>
    </source>
</evidence>
<dbReference type="PANTHER" id="PTHR10250">
    <property type="entry name" value="MICROSOMAL GLUTATHIONE S-TRANSFERASE"/>
    <property type="match status" value="1"/>
</dbReference>
<dbReference type="GO" id="GO:0005635">
    <property type="term" value="C:nuclear envelope"/>
    <property type="evidence" value="ECO:0007669"/>
    <property type="project" value="TreeGrafter"/>
</dbReference>
<keyword evidence="3 5" id="KW-1133">Transmembrane helix</keyword>
<evidence type="ECO:0000256" key="5">
    <source>
        <dbReference type="SAM" id="Phobius"/>
    </source>
</evidence>
<dbReference type="SUPFAM" id="SSF161084">
    <property type="entry name" value="MAPEG domain-like"/>
    <property type="match status" value="1"/>
</dbReference>
<dbReference type="InterPro" id="IPR050997">
    <property type="entry name" value="MAPEG"/>
</dbReference>
<dbReference type="Gene3D" id="1.20.120.550">
    <property type="entry name" value="Membrane associated eicosanoid/glutathione metabolism-like domain"/>
    <property type="match status" value="1"/>
</dbReference>
<evidence type="ECO:0000313" key="6">
    <source>
        <dbReference type="EMBL" id="KAL1588825.1"/>
    </source>
</evidence>
<reference evidence="6 7" key="1">
    <citation type="journal article" date="2020" name="Microbiol. Resour. Announc.">
        <title>Draft Genome Sequence of a Cladosporium Species Isolated from the Mesophotic Ascidian Didemnum maculosum.</title>
        <authorList>
            <person name="Gioti A."/>
            <person name="Siaperas R."/>
            <person name="Nikolaivits E."/>
            <person name="Le Goff G."/>
            <person name="Ouazzani J."/>
            <person name="Kotoulas G."/>
            <person name="Topakas E."/>
        </authorList>
    </citation>
    <scope>NUCLEOTIDE SEQUENCE [LARGE SCALE GENOMIC DNA]</scope>
    <source>
        <strain evidence="6 7">TM138-S3</strain>
    </source>
</reference>
<gene>
    <name evidence="6" type="ORF">WHR41_02683</name>
</gene>
<name>A0AB34KVH0_9PEZI</name>
<feature type="transmembrane region" description="Helical" evidence="5">
    <location>
        <begin position="129"/>
        <end position="150"/>
    </location>
</feature>
<organism evidence="6 7">
    <name type="scientific">Cladosporium halotolerans</name>
    <dbReference type="NCBI Taxonomy" id="1052096"/>
    <lineage>
        <taxon>Eukaryota</taxon>
        <taxon>Fungi</taxon>
        <taxon>Dikarya</taxon>
        <taxon>Ascomycota</taxon>
        <taxon>Pezizomycotina</taxon>
        <taxon>Dothideomycetes</taxon>
        <taxon>Dothideomycetidae</taxon>
        <taxon>Cladosporiales</taxon>
        <taxon>Cladosporiaceae</taxon>
        <taxon>Cladosporium</taxon>
    </lineage>
</organism>
<dbReference type="RefSeq" id="XP_069231930.1">
    <property type="nucleotide sequence ID" value="XM_069371289.1"/>
</dbReference>
<evidence type="ECO:0008006" key="8">
    <source>
        <dbReference type="Google" id="ProtNLM"/>
    </source>
</evidence>
<evidence type="ECO:0000256" key="2">
    <source>
        <dbReference type="ARBA" id="ARBA00022692"/>
    </source>
</evidence>
<dbReference type="GO" id="GO:0005783">
    <property type="term" value="C:endoplasmic reticulum"/>
    <property type="evidence" value="ECO:0007669"/>
    <property type="project" value="TreeGrafter"/>
</dbReference>
<keyword evidence="4 5" id="KW-0472">Membrane</keyword>
<dbReference type="GO" id="GO:0004602">
    <property type="term" value="F:glutathione peroxidase activity"/>
    <property type="evidence" value="ECO:0007669"/>
    <property type="project" value="TreeGrafter"/>
</dbReference>
<evidence type="ECO:0000313" key="7">
    <source>
        <dbReference type="Proteomes" id="UP000803884"/>
    </source>
</evidence>
<keyword evidence="7" id="KW-1185">Reference proteome</keyword>
<evidence type="ECO:0000256" key="4">
    <source>
        <dbReference type="ARBA" id="ARBA00023136"/>
    </source>
</evidence>
<accession>A0AB34KVH0</accession>
<dbReference type="AlphaFoldDB" id="A0AB34KVH0"/>
<dbReference type="EMBL" id="JAAQHG020000006">
    <property type="protein sequence ID" value="KAL1588825.1"/>
    <property type="molecule type" value="Genomic_DNA"/>
</dbReference>
<dbReference type="Proteomes" id="UP000803884">
    <property type="component" value="Unassembled WGS sequence"/>
</dbReference>